<protein>
    <submittedName>
        <fullName evidence="2">Uncharacterized protein</fullName>
    </submittedName>
</protein>
<dbReference type="Proteomes" id="UP000345266">
    <property type="component" value="Unassembled WGS sequence"/>
</dbReference>
<name>A0A564VHP5_BIFLI</name>
<proteinExistence type="predicted"/>
<accession>A0A564VHP5</accession>
<feature type="transmembrane region" description="Helical" evidence="1">
    <location>
        <begin position="25"/>
        <end position="46"/>
    </location>
</feature>
<evidence type="ECO:0000313" key="3">
    <source>
        <dbReference type="Proteomes" id="UP000345266"/>
    </source>
</evidence>
<keyword evidence="1" id="KW-0812">Transmembrane</keyword>
<evidence type="ECO:0000313" key="2">
    <source>
        <dbReference type="EMBL" id="VUX31930.1"/>
    </source>
</evidence>
<dbReference type="AlphaFoldDB" id="A0A564VHP5"/>
<dbReference type="EMBL" id="CABHNT010000021">
    <property type="protein sequence ID" value="VUX31930.1"/>
    <property type="molecule type" value="Genomic_DNA"/>
</dbReference>
<reference evidence="2 3" key="1">
    <citation type="submission" date="2019-07" db="EMBL/GenBank/DDBJ databases">
        <authorList>
            <person name="Hibberd C M."/>
            <person name="Gehrig L. J."/>
            <person name="Chang H.-W."/>
            <person name="Venkatesh S."/>
        </authorList>
    </citation>
    <scope>NUCLEOTIDE SEQUENCE [LARGE SCALE GENOMIC DNA]</scope>
    <source>
        <strain evidence="2">Bifidobacterium_longum_subsp_infantis_JG_Bg463</strain>
    </source>
</reference>
<evidence type="ECO:0000256" key="1">
    <source>
        <dbReference type="SAM" id="Phobius"/>
    </source>
</evidence>
<gene>
    <name evidence="2" type="ORF">BLJG463_00977</name>
</gene>
<organism evidence="2 3">
    <name type="scientific">Bifidobacterium longum subsp. infantis</name>
    <dbReference type="NCBI Taxonomy" id="1682"/>
    <lineage>
        <taxon>Bacteria</taxon>
        <taxon>Bacillati</taxon>
        <taxon>Actinomycetota</taxon>
        <taxon>Actinomycetes</taxon>
        <taxon>Bifidobacteriales</taxon>
        <taxon>Bifidobacteriaceae</taxon>
        <taxon>Bifidobacterium</taxon>
    </lineage>
</organism>
<keyword evidence="1" id="KW-1133">Transmembrane helix</keyword>
<keyword evidence="1" id="KW-0472">Membrane</keyword>
<sequence length="59" mass="7331">MIYIHLCFFTNYSWNLMSRFNKKTIFVFEFLCYISKNYLFIIYNIFTGILGTRDKFFNE</sequence>